<proteinExistence type="predicted"/>
<dbReference type="GeneID" id="9625056"/>
<feature type="non-terminal residue" evidence="1">
    <location>
        <position position="214"/>
    </location>
</feature>
<protein>
    <recommendedName>
        <fullName evidence="3">Methyltransferase small domain-containing protein</fullName>
    </recommendedName>
</protein>
<dbReference type="EMBL" id="GL378365">
    <property type="protein sequence ID" value="EFJ44305.1"/>
    <property type="molecule type" value="Genomic_DNA"/>
</dbReference>
<dbReference type="Proteomes" id="UP000001058">
    <property type="component" value="Unassembled WGS sequence"/>
</dbReference>
<dbReference type="KEGG" id="vcn:VOLCADRAFT_33370"/>
<keyword evidence="2" id="KW-1185">Reference proteome</keyword>
<gene>
    <name evidence="1" type="ORF">VOLCADRAFT_33370</name>
</gene>
<dbReference type="InParanoid" id="D8U7I9"/>
<name>D8U7I9_VOLCA</name>
<dbReference type="Gene3D" id="3.40.50.150">
    <property type="entry name" value="Vaccinia Virus protein VP39"/>
    <property type="match status" value="1"/>
</dbReference>
<organism evidence="2">
    <name type="scientific">Volvox carteri f. nagariensis</name>
    <dbReference type="NCBI Taxonomy" id="3068"/>
    <lineage>
        <taxon>Eukaryota</taxon>
        <taxon>Viridiplantae</taxon>
        <taxon>Chlorophyta</taxon>
        <taxon>core chlorophytes</taxon>
        <taxon>Chlorophyceae</taxon>
        <taxon>CS clade</taxon>
        <taxon>Chlamydomonadales</taxon>
        <taxon>Volvocaceae</taxon>
        <taxon>Volvox</taxon>
    </lineage>
</organism>
<dbReference type="STRING" id="3068.D8U7I9"/>
<evidence type="ECO:0000313" key="1">
    <source>
        <dbReference type="EMBL" id="EFJ44305.1"/>
    </source>
</evidence>
<accession>D8U7I9</accession>
<sequence length="214" mass="22938">EVFQCQEESLFYSQVLEKMLPIAAADSERPLKVVEFGTGDGKPVINALNVTRLGCVVYGFELNPISAGLARDNAAAFGMSERYQVGTSAPNSPTAGAVCLIANPPYLPAPNSDILMPELHGGVDGGELTRSLLSLGFPYAVLLLSSFSNPASLLRHAAAEGYRVVDFQVTPLSFGIYSSEPKVRSWIAAMKARGEAFYRGNIYVLAGVLFEKKS</sequence>
<dbReference type="RefSeq" id="XP_002954664.1">
    <property type="nucleotide sequence ID" value="XM_002954618.1"/>
</dbReference>
<dbReference type="OrthoDB" id="541555at2759"/>
<evidence type="ECO:0008006" key="3">
    <source>
        <dbReference type="Google" id="ProtNLM"/>
    </source>
</evidence>
<dbReference type="AlphaFoldDB" id="D8U7I9"/>
<dbReference type="SUPFAM" id="SSF53335">
    <property type="entry name" value="S-adenosyl-L-methionine-dependent methyltransferases"/>
    <property type="match status" value="1"/>
</dbReference>
<dbReference type="InterPro" id="IPR029063">
    <property type="entry name" value="SAM-dependent_MTases_sf"/>
</dbReference>
<dbReference type="eggNOG" id="ENOG502SNHC">
    <property type="taxonomic scope" value="Eukaryota"/>
</dbReference>
<reference evidence="1 2" key="1">
    <citation type="journal article" date="2010" name="Science">
        <title>Genomic analysis of organismal complexity in the multicellular green alga Volvox carteri.</title>
        <authorList>
            <person name="Prochnik S.E."/>
            <person name="Umen J."/>
            <person name="Nedelcu A.M."/>
            <person name="Hallmann A."/>
            <person name="Miller S.M."/>
            <person name="Nishii I."/>
            <person name="Ferris P."/>
            <person name="Kuo A."/>
            <person name="Mitros T."/>
            <person name="Fritz-Laylin L.K."/>
            <person name="Hellsten U."/>
            <person name="Chapman J."/>
            <person name="Simakov O."/>
            <person name="Rensing S.A."/>
            <person name="Terry A."/>
            <person name="Pangilinan J."/>
            <person name="Kapitonov V."/>
            <person name="Jurka J."/>
            <person name="Salamov A."/>
            <person name="Shapiro H."/>
            <person name="Schmutz J."/>
            <person name="Grimwood J."/>
            <person name="Lindquist E."/>
            <person name="Lucas S."/>
            <person name="Grigoriev I.V."/>
            <person name="Schmitt R."/>
            <person name="Kirk D."/>
            <person name="Rokhsar D.S."/>
        </authorList>
    </citation>
    <scope>NUCLEOTIDE SEQUENCE [LARGE SCALE GENOMIC DNA]</scope>
    <source>
        <strain evidence="2">f. Nagariensis / Eve</strain>
    </source>
</reference>
<evidence type="ECO:0000313" key="2">
    <source>
        <dbReference type="Proteomes" id="UP000001058"/>
    </source>
</evidence>
<feature type="non-terminal residue" evidence="1">
    <location>
        <position position="1"/>
    </location>
</feature>